<name>A0A841ANN2_9MICO</name>
<dbReference type="EMBL" id="JACHMJ010000001">
    <property type="protein sequence ID" value="MBB5843938.1"/>
    <property type="molecule type" value="Genomic_DNA"/>
</dbReference>
<feature type="transmembrane region" description="Helical" evidence="1">
    <location>
        <begin position="20"/>
        <end position="41"/>
    </location>
</feature>
<organism evidence="3 4">
    <name type="scientific">Conyzicola lurida</name>
    <dbReference type="NCBI Taxonomy" id="1172621"/>
    <lineage>
        <taxon>Bacteria</taxon>
        <taxon>Bacillati</taxon>
        <taxon>Actinomycetota</taxon>
        <taxon>Actinomycetes</taxon>
        <taxon>Micrococcales</taxon>
        <taxon>Microbacteriaceae</taxon>
        <taxon>Conyzicola</taxon>
    </lineage>
</organism>
<feature type="transmembrane region" description="Helical" evidence="1">
    <location>
        <begin position="53"/>
        <end position="71"/>
    </location>
</feature>
<keyword evidence="1" id="KW-1133">Transmembrane helix</keyword>
<proteinExistence type="predicted"/>
<dbReference type="InterPro" id="IPR025698">
    <property type="entry name" value="2TM_dom"/>
</dbReference>
<protein>
    <submittedName>
        <fullName evidence="3">Putative membrane protein</fullName>
    </submittedName>
</protein>
<dbReference type="RefSeq" id="WP_184237576.1">
    <property type="nucleotide sequence ID" value="NZ_JACHMJ010000001.1"/>
</dbReference>
<dbReference type="AlphaFoldDB" id="A0A841ANN2"/>
<dbReference type="Proteomes" id="UP000536685">
    <property type="component" value="Unassembled WGS sequence"/>
</dbReference>
<keyword evidence="1" id="KW-0812">Transmembrane</keyword>
<gene>
    <name evidence="3" type="ORF">HD599_002261</name>
</gene>
<evidence type="ECO:0000256" key="1">
    <source>
        <dbReference type="SAM" id="Phobius"/>
    </source>
</evidence>
<accession>A0A841ANN2</accession>
<evidence type="ECO:0000313" key="3">
    <source>
        <dbReference type="EMBL" id="MBB5843938.1"/>
    </source>
</evidence>
<keyword evidence="4" id="KW-1185">Reference proteome</keyword>
<sequence length="94" mass="10839">MTNDDLRQLAKRRLRAKRDFWTFIGIWAAVTVLLVAIWFFSSGGDIRVYFWPIWPFLGMGIAAVFIGLDAYGPSSRQITEQDIDNEVRRMTKGP</sequence>
<comment type="caution">
    <text evidence="3">The sequence shown here is derived from an EMBL/GenBank/DDBJ whole genome shotgun (WGS) entry which is preliminary data.</text>
</comment>
<reference evidence="3 4" key="1">
    <citation type="submission" date="2020-08" db="EMBL/GenBank/DDBJ databases">
        <title>Sequencing the genomes of 1000 actinobacteria strains.</title>
        <authorList>
            <person name="Klenk H.-P."/>
        </authorList>
    </citation>
    <scope>NUCLEOTIDE SEQUENCE [LARGE SCALE GENOMIC DNA]</scope>
    <source>
        <strain evidence="3 4">DSM 105784</strain>
    </source>
</reference>
<keyword evidence="1" id="KW-0472">Membrane</keyword>
<feature type="domain" description="2TM" evidence="2">
    <location>
        <begin position="9"/>
        <end position="74"/>
    </location>
</feature>
<dbReference type="Pfam" id="PF13239">
    <property type="entry name" value="2TM"/>
    <property type="match status" value="1"/>
</dbReference>
<evidence type="ECO:0000259" key="2">
    <source>
        <dbReference type="Pfam" id="PF13239"/>
    </source>
</evidence>
<evidence type="ECO:0000313" key="4">
    <source>
        <dbReference type="Proteomes" id="UP000536685"/>
    </source>
</evidence>